<sequence>MVLTRSQSYLDKADWMRAFATTILSLFPPSLENPPPIFPPPLFLQSLNQILNLSLQIPSFNFFLSPHTPFLSL</sequence>
<dbReference type="Proteomes" id="UP001055811">
    <property type="component" value="Linkage Group LG02"/>
</dbReference>
<accession>A0ACB9GBL3</accession>
<protein>
    <submittedName>
        <fullName evidence="1">Uncharacterized protein</fullName>
    </submittedName>
</protein>
<proteinExistence type="predicted"/>
<dbReference type="EMBL" id="CM042010">
    <property type="protein sequence ID" value="KAI3780401.1"/>
    <property type="molecule type" value="Genomic_DNA"/>
</dbReference>
<gene>
    <name evidence="1" type="ORF">L2E82_10382</name>
</gene>
<evidence type="ECO:0000313" key="2">
    <source>
        <dbReference type="Proteomes" id="UP001055811"/>
    </source>
</evidence>
<organism evidence="1 2">
    <name type="scientific">Cichorium intybus</name>
    <name type="common">Chicory</name>
    <dbReference type="NCBI Taxonomy" id="13427"/>
    <lineage>
        <taxon>Eukaryota</taxon>
        <taxon>Viridiplantae</taxon>
        <taxon>Streptophyta</taxon>
        <taxon>Embryophyta</taxon>
        <taxon>Tracheophyta</taxon>
        <taxon>Spermatophyta</taxon>
        <taxon>Magnoliopsida</taxon>
        <taxon>eudicotyledons</taxon>
        <taxon>Gunneridae</taxon>
        <taxon>Pentapetalae</taxon>
        <taxon>asterids</taxon>
        <taxon>campanulids</taxon>
        <taxon>Asterales</taxon>
        <taxon>Asteraceae</taxon>
        <taxon>Cichorioideae</taxon>
        <taxon>Cichorieae</taxon>
        <taxon>Cichoriinae</taxon>
        <taxon>Cichorium</taxon>
    </lineage>
</organism>
<reference evidence="2" key="1">
    <citation type="journal article" date="2022" name="Mol. Ecol. Resour.">
        <title>The genomes of chicory, endive, great burdock and yacon provide insights into Asteraceae palaeo-polyploidization history and plant inulin production.</title>
        <authorList>
            <person name="Fan W."/>
            <person name="Wang S."/>
            <person name="Wang H."/>
            <person name="Wang A."/>
            <person name="Jiang F."/>
            <person name="Liu H."/>
            <person name="Zhao H."/>
            <person name="Xu D."/>
            <person name="Zhang Y."/>
        </authorList>
    </citation>
    <scope>NUCLEOTIDE SEQUENCE [LARGE SCALE GENOMIC DNA]</scope>
    <source>
        <strain evidence="2">cv. Punajuju</strain>
    </source>
</reference>
<comment type="caution">
    <text evidence="1">The sequence shown here is derived from an EMBL/GenBank/DDBJ whole genome shotgun (WGS) entry which is preliminary data.</text>
</comment>
<keyword evidence="2" id="KW-1185">Reference proteome</keyword>
<reference evidence="1 2" key="2">
    <citation type="journal article" date="2022" name="Mol. Ecol. Resour.">
        <title>The genomes of chicory, endive, great burdock and yacon provide insights into Asteraceae paleo-polyploidization history and plant inulin production.</title>
        <authorList>
            <person name="Fan W."/>
            <person name="Wang S."/>
            <person name="Wang H."/>
            <person name="Wang A."/>
            <person name="Jiang F."/>
            <person name="Liu H."/>
            <person name="Zhao H."/>
            <person name="Xu D."/>
            <person name="Zhang Y."/>
        </authorList>
    </citation>
    <scope>NUCLEOTIDE SEQUENCE [LARGE SCALE GENOMIC DNA]</scope>
    <source>
        <strain evidence="2">cv. Punajuju</strain>
        <tissue evidence="1">Leaves</tissue>
    </source>
</reference>
<name>A0ACB9GBL3_CICIN</name>
<evidence type="ECO:0000313" key="1">
    <source>
        <dbReference type="EMBL" id="KAI3780401.1"/>
    </source>
</evidence>